<evidence type="ECO:0000313" key="3">
    <source>
        <dbReference type="EMBL" id="MBA4612598.1"/>
    </source>
</evidence>
<reference evidence="3 4" key="2">
    <citation type="submission" date="2020-08" db="EMBL/GenBank/DDBJ databases">
        <title>Stappia taiwanensis sp. nov., isolated from a coastal thermal spring.</title>
        <authorList>
            <person name="Kampfer P."/>
        </authorList>
    </citation>
    <scope>NUCLEOTIDE SEQUENCE [LARGE SCALE GENOMIC DNA]</scope>
    <source>
        <strain evidence="3 4">DSM 23284</strain>
    </source>
</reference>
<feature type="region of interest" description="Disordered" evidence="1">
    <location>
        <begin position="408"/>
        <end position="432"/>
    </location>
</feature>
<evidence type="ECO:0000313" key="4">
    <source>
        <dbReference type="Proteomes" id="UP000559404"/>
    </source>
</evidence>
<dbReference type="GO" id="GO:0016757">
    <property type="term" value="F:glycosyltransferase activity"/>
    <property type="evidence" value="ECO:0007669"/>
    <property type="project" value="UniProtKB-KW"/>
</dbReference>
<feature type="transmembrane region" description="Helical" evidence="2">
    <location>
        <begin position="57"/>
        <end position="73"/>
    </location>
</feature>
<dbReference type="Proteomes" id="UP000559404">
    <property type="component" value="Unassembled WGS sequence"/>
</dbReference>
<evidence type="ECO:0000256" key="1">
    <source>
        <dbReference type="SAM" id="MobiDB-lite"/>
    </source>
</evidence>
<keyword evidence="3" id="KW-0808">Transferase</keyword>
<proteinExistence type="predicted"/>
<feature type="transmembrane region" description="Helical" evidence="2">
    <location>
        <begin position="309"/>
        <end position="329"/>
    </location>
</feature>
<dbReference type="AlphaFoldDB" id="A0A838XVF4"/>
<evidence type="ECO:0000256" key="2">
    <source>
        <dbReference type="SAM" id="Phobius"/>
    </source>
</evidence>
<feature type="transmembrane region" description="Helical" evidence="2">
    <location>
        <begin position="27"/>
        <end position="45"/>
    </location>
</feature>
<keyword evidence="2" id="KW-0812">Transmembrane</keyword>
<reference evidence="3 4" key="1">
    <citation type="submission" date="2020-07" db="EMBL/GenBank/DDBJ databases">
        <authorList>
            <person name="Li M."/>
        </authorList>
    </citation>
    <scope>NUCLEOTIDE SEQUENCE [LARGE SCALE GENOMIC DNA]</scope>
    <source>
        <strain evidence="3 4">DSM 23284</strain>
    </source>
</reference>
<protein>
    <submittedName>
        <fullName evidence="3">UDP-phosphate alpha N-acetylglucosaminyltransferase</fullName>
    </submittedName>
</protein>
<name>A0A838XVF4_9HYPH</name>
<feature type="transmembrane region" description="Helical" evidence="2">
    <location>
        <begin position="201"/>
        <end position="221"/>
    </location>
</feature>
<keyword evidence="2" id="KW-0472">Membrane</keyword>
<feature type="transmembrane region" description="Helical" evidence="2">
    <location>
        <begin position="233"/>
        <end position="264"/>
    </location>
</feature>
<comment type="caution">
    <text evidence="3">The sequence shown here is derived from an EMBL/GenBank/DDBJ whole genome shotgun (WGS) entry which is preliminary data.</text>
</comment>
<feature type="transmembrane region" description="Helical" evidence="2">
    <location>
        <begin position="270"/>
        <end position="288"/>
    </location>
</feature>
<organism evidence="3 4">
    <name type="scientific">Stappia taiwanensis</name>
    <dbReference type="NCBI Taxonomy" id="992267"/>
    <lineage>
        <taxon>Bacteria</taxon>
        <taxon>Pseudomonadati</taxon>
        <taxon>Pseudomonadota</taxon>
        <taxon>Alphaproteobacteria</taxon>
        <taxon>Hyphomicrobiales</taxon>
        <taxon>Stappiaceae</taxon>
        <taxon>Stappia</taxon>
    </lineage>
</organism>
<gene>
    <name evidence="3" type="ORF">H1W37_13105</name>
</gene>
<feature type="transmembrane region" description="Helical" evidence="2">
    <location>
        <begin position="79"/>
        <end position="96"/>
    </location>
</feature>
<dbReference type="RefSeq" id="WP_181760794.1">
    <property type="nucleotide sequence ID" value="NZ_BMCR01000003.1"/>
</dbReference>
<keyword evidence="3" id="KW-0328">Glycosyltransferase</keyword>
<accession>A0A838XVF4</accession>
<feature type="transmembrane region" description="Helical" evidence="2">
    <location>
        <begin position="130"/>
        <end position="149"/>
    </location>
</feature>
<keyword evidence="4" id="KW-1185">Reference proteome</keyword>
<feature type="transmembrane region" description="Helical" evidence="2">
    <location>
        <begin position="367"/>
        <end position="386"/>
    </location>
</feature>
<keyword evidence="2" id="KW-1133">Transmembrane helix</keyword>
<sequence>MAARLPAGPGGFGAAGQHDITVLWQRAVFAVVIAALTFNCFLAFVNTRITGVSASHVMLVEVVLIGIAAVLALNRHVGFYVLLLVYLAYMALILALRPELDLKAIRDALIPIVFYFVGRGITDIKVVDRLVMLSAGVVLAVGLFEYFLLDTFIANINILDYYIARGTVEEGENFNEGSSLFISGVRPEGRNFLPFLGLHRVSSVFLEPVSMGNYGAFLFMWGLFRKDMARRKLLFAASAAVIILGDARFGMFVCLAFVGTLAVYRFVPRMVWWLVPAMFILLLVLYGTSTSQLTWEDNLAGRWFQSSRLFLELDLAGLFGISADEVFLGDSGYGYTLQQIGMVGVAALWSLFIFAKVRSSDAWRLRAMVVTYICLLMVVSNSLYSIKTAALLWVCVGAADVWPGFGSKETSAPDGARSLAEAAPQDPGRPAA</sequence>
<feature type="transmembrane region" description="Helical" evidence="2">
    <location>
        <begin position="335"/>
        <end position="355"/>
    </location>
</feature>
<dbReference type="EMBL" id="JACEON010000012">
    <property type="protein sequence ID" value="MBA4612598.1"/>
    <property type="molecule type" value="Genomic_DNA"/>
</dbReference>